<accession>A0ABQ1HJ01</accession>
<evidence type="ECO:0000313" key="3">
    <source>
        <dbReference type="Proteomes" id="UP000623419"/>
    </source>
</evidence>
<sequence length="146" mass="16195">MAKTVNKTQATDADVEKFLAAVPDPGRREDCQRIRELMEAATGAPARLWGPSIVGFGVYHYRYESGREGDWMVTGFSPRKNDLTLYIMPGFARYEALMARLGKHKTGKSCLYIKRLADVDMAVLETLVRESVAAMAPQRTDVPAPG</sequence>
<keyword evidence="3" id="KW-1185">Reference proteome</keyword>
<name>A0ABQ1HJ01_9GAMM</name>
<gene>
    <name evidence="2" type="ORF">GCM10011521_15620</name>
</gene>
<evidence type="ECO:0000313" key="2">
    <source>
        <dbReference type="EMBL" id="GGA78128.1"/>
    </source>
</evidence>
<dbReference type="RefSeq" id="WP_188662806.1">
    <property type="nucleotide sequence ID" value="NZ_BMKC01000001.1"/>
</dbReference>
<reference evidence="3" key="1">
    <citation type="journal article" date="2019" name="Int. J. Syst. Evol. Microbiol.">
        <title>The Global Catalogue of Microorganisms (GCM) 10K type strain sequencing project: providing services to taxonomists for standard genome sequencing and annotation.</title>
        <authorList>
            <consortium name="The Broad Institute Genomics Platform"/>
            <consortium name="The Broad Institute Genome Sequencing Center for Infectious Disease"/>
            <person name="Wu L."/>
            <person name="Ma J."/>
        </authorList>
    </citation>
    <scope>NUCLEOTIDE SEQUENCE [LARGE SCALE GENOMIC DNA]</scope>
    <source>
        <strain evidence="3">CGMCC 1.15905</strain>
    </source>
</reference>
<dbReference type="EMBL" id="BMKC01000001">
    <property type="protein sequence ID" value="GGA78128.1"/>
    <property type="molecule type" value="Genomic_DNA"/>
</dbReference>
<feature type="domain" description="YdhG-like" evidence="1">
    <location>
        <begin position="27"/>
        <end position="132"/>
    </location>
</feature>
<protein>
    <recommendedName>
        <fullName evidence="1">YdhG-like domain-containing protein</fullName>
    </recommendedName>
</protein>
<dbReference type="InterPro" id="IPR014922">
    <property type="entry name" value="YdhG-like"/>
</dbReference>
<dbReference type="Proteomes" id="UP000623419">
    <property type="component" value="Unassembled WGS sequence"/>
</dbReference>
<comment type="caution">
    <text evidence="2">The sequence shown here is derived from an EMBL/GenBank/DDBJ whole genome shotgun (WGS) entry which is preliminary data.</text>
</comment>
<dbReference type="Pfam" id="PF08818">
    <property type="entry name" value="DUF1801"/>
    <property type="match status" value="1"/>
</dbReference>
<proteinExistence type="predicted"/>
<organism evidence="2 3">
    <name type="scientific">Arenimonas soli</name>
    <dbReference type="NCBI Taxonomy" id="2269504"/>
    <lineage>
        <taxon>Bacteria</taxon>
        <taxon>Pseudomonadati</taxon>
        <taxon>Pseudomonadota</taxon>
        <taxon>Gammaproteobacteria</taxon>
        <taxon>Lysobacterales</taxon>
        <taxon>Lysobacteraceae</taxon>
        <taxon>Arenimonas</taxon>
    </lineage>
</organism>
<dbReference type="SUPFAM" id="SSF159888">
    <property type="entry name" value="YdhG-like"/>
    <property type="match status" value="1"/>
</dbReference>
<dbReference type="Gene3D" id="3.90.1150.200">
    <property type="match status" value="1"/>
</dbReference>
<evidence type="ECO:0000259" key="1">
    <source>
        <dbReference type="Pfam" id="PF08818"/>
    </source>
</evidence>